<evidence type="ECO:0000313" key="3">
    <source>
        <dbReference type="Proteomes" id="UP000584670"/>
    </source>
</evidence>
<evidence type="ECO:0000256" key="1">
    <source>
        <dbReference type="SAM" id="MobiDB-lite"/>
    </source>
</evidence>
<dbReference type="AlphaFoldDB" id="A0A7X1M9J5"/>
<reference evidence="2 3" key="1">
    <citation type="submission" date="2020-08" db="EMBL/GenBank/DDBJ databases">
        <title>Streptomyces sp. PSKA01 genome sequencing and assembly.</title>
        <authorList>
            <person name="Mandal S."/>
            <person name="Maiti P.K."/>
            <person name="Das P."/>
        </authorList>
    </citation>
    <scope>NUCLEOTIDE SEQUENCE [LARGE SCALE GENOMIC DNA]</scope>
    <source>
        <strain evidence="2 3">PSKA01</strain>
    </source>
</reference>
<comment type="caution">
    <text evidence="2">The sequence shown here is derived from an EMBL/GenBank/DDBJ whole genome shotgun (WGS) entry which is preliminary data.</text>
</comment>
<feature type="compositionally biased region" description="Basic and acidic residues" evidence="1">
    <location>
        <begin position="51"/>
        <end position="63"/>
    </location>
</feature>
<feature type="region of interest" description="Disordered" evidence="1">
    <location>
        <begin position="44"/>
        <end position="77"/>
    </location>
</feature>
<proteinExistence type="predicted"/>
<name>A0A7X1M9J5_9ACTN</name>
<organism evidence="2 3">
    <name type="scientific">Streptomyces cupreus</name>
    <dbReference type="NCBI Taxonomy" id="2759956"/>
    <lineage>
        <taxon>Bacteria</taxon>
        <taxon>Bacillati</taxon>
        <taxon>Actinomycetota</taxon>
        <taxon>Actinomycetes</taxon>
        <taxon>Kitasatosporales</taxon>
        <taxon>Streptomycetaceae</taxon>
        <taxon>Streptomyces</taxon>
    </lineage>
</organism>
<keyword evidence="3" id="KW-1185">Reference proteome</keyword>
<protein>
    <submittedName>
        <fullName evidence="2">Uncharacterized protein</fullName>
    </submittedName>
</protein>
<evidence type="ECO:0000313" key="2">
    <source>
        <dbReference type="EMBL" id="MBC2903157.1"/>
    </source>
</evidence>
<dbReference type="RefSeq" id="WP_186283045.1">
    <property type="nucleotide sequence ID" value="NZ_JACMSF010000015.1"/>
</dbReference>
<gene>
    <name evidence="2" type="ORF">H4N64_16380</name>
</gene>
<accession>A0A7X1M9J5</accession>
<dbReference type="Proteomes" id="UP000584670">
    <property type="component" value="Unassembled WGS sequence"/>
</dbReference>
<sequence length="77" mass="8726">MSRWGELIPHREDDDSCLCGCQDEEQPNTVDMLYVDAEHFALTAESGPPMEPRDRVVPIEGTRRPFPGLTPNEERNA</sequence>
<dbReference type="EMBL" id="JACMSF010000015">
    <property type="protein sequence ID" value="MBC2903157.1"/>
    <property type="molecule type" value="Genomic_DNA"/>
</dbReference>